<dbReference type="EMBL" id="LXWW01000404">
    <property type="protein sequence ID" value="OAO13395.1"/>
    <property type="molecule type" value="Genomic_DNA"/>
</dbReference>
<sequence>MKTGVNPEQKYRKEKKRQNYERAERERVKTRKELGKKLNVDKLRSRMEFIEKEEEAGRLTIGMRREKSEIAMQLKSISKKTPATDHAFQRKTPINETRNGVPKKPELKTPPPQEVKPVETPAVNVPPPPPVVVYNPMARKAAPVHLGTLSINSSLIPTAVKLQTTKEVEKPQTNNPFAASLEAIQKPTMEEDVEASVPGPKLRFNLVPYGENESSDEVDEKGEDEFNQFMKEIATM</sequence>
<name>A0A196S8M2_BLAHN</name>
<feature type="region of interest" description="Disordered" evidence="1">
    <location>
        <begin position="1"/>
        <end position="30"/>
    </location>
</feature>
<gene>
    <name evidence="2" type="ORF">AV274_4897</name>
</gene>
<keyword evidence="3" id="KW-1185">Reference proteome</keyword>
<feature type="region of interest" description="Disordered" evidence="1">
    <location>
        <begin position="75"/>
        <end position="127"/>
    </location>
</feature>
<proteinExistence type="predicted"/>
<evidence type="ECO:0000313" key="3">
    <source>
        <dbReference type="Proteomes" id="UP000078348"/>
    </source>
</evidence>
<accession>A0A196S8M2</accession>
<evidence type="ECO:0000313" key="2">
    <source>
        <dbReference type="EMBL" id="OAO13395.1"/>
    </source>
</evidence>
<dbReference type="AlphaFoldDB" id="A0A196S8M2"/>
<protein>
    <submittedName>
        <fullName evidence="2">Uncharacterized protein</fullName>
    </submittedName>
</protein>
<reference evidence="2 3" key="1">
    <citation type="submission" date="2016-05" db="EMBL/GenBank/DDBJ databases">
        <title>Nuclear genome of Blastocystis sp. subtype 1 NandII.</title>
        <authorList>
            <person name="Gentekaki E."/>
            <person name="Curtis B."/>
            <person name="Stairs C."/>
            <person name="Eme L."/>
            <person name="Herman E."/>
            <person name="Klimes V."/>
            <person name="Arias M.C."/>
            <person name="Elias M."/>
            <person name="Hilliou F."/>
            <person name="Klute M."/>
            <person name="Malik S.-B."/>
            <person name="Pightling A."/>
            <person name="Rachubinski R."/>
            <person name="Salas D."/>
            <person name="Schlacht A."/>
            <person name="Suga H."/>
            <person name="Archibald J."/>
            <person name="Ball S.G."/>
            <person name="Clark G."/>
            <person name="Dacks J."/>
            <person name="Van Der Giezen M."/>
            <person name="Tsaousis A."/>
            <person name="Roger A."/>
        </authorList>
    </citation>
    <scope>NUCLEOTIDE SEQUENCE [LARGE SCALE GENOMIC DNA]</scope>
    <source>
        <strain evidence="3">ATCC 50177 / NandII</strain>
    </source>
</reference>
<organism evidence="2 3">
    <name type="scientific">Blastocystis sp. subtype 1 (strain ATCC 50177 / NandII)</name>
    <dbReference type="NCBI Taxonomy" id="478820"/>
    <lineage>
        <taxon>Eukaryota</taxon>
        <taxon>Sar</taxon>
        <taxon>Stramenopiles</taxon>
        <taxon>Bigyra</taxon>
        <taxon>Opalozoa</taxon>
        <taxon>Opalinata</taxon>
        <taxon>Blastocystidae</taxon>
        <taxon>Blastocystis</taxon>
    </lineage>
</organism>
<dbReference type="Proteomes" id="UP000078348">
    <property type="component" value="Unassembled WGS sequence"/>
</dbReference>
<comment type="caution">
    <text evidence="2">The sequence shown here is derived from an EMBL/GenBank/DDBJ whole genome shotgun (WGS) entry which is preliminary data.</text>
</comment>
<evidence type="ECO:0000256" key="1">
    <source>
        <dbReference type="SAM" id="MobiDB-lite"/>
    </source>
</evidence>
<dbReference type="OrthoDB" id="10533325at2759"/>
<feature type="compositionally biased region" description="Basic and acidic residues" evidence="1">
    <location>
        <begin position="17"/>
        <end position="30"/>
    </location>
</feature>